<dbReference type="CDD" id="cd05568">
    <property type="entry name" value="PTS_IIB_bgl_like"/>
    <property type="match status" value="1"/>
</dbReference>
<dbReference type="InterPro" id="IPR011608">
    <property type="entry name" value="PRD"/>
</dbReference>
<dbReference type="PROSITE" id="PS51094">
    <property type="entry name" value="PTS_EIIA_TYPE_2"/>
    <property type="match status" value="1"/>
</dbReference>
<keyword evidence="4" id="KW-0804">Transcription</keyword>
<dbReference type="InterPro" id="IPR036388">
    <property type="entry name" value="WH-like_DNA-bd_sf"/>
</dbReference>
<dbReference type="PANTHER" id="PTHR30185">
    <property type="entry name" value="CRYPTIC BETA-GLUCOSIDE BGL OPERON ANTITERMINATOR"/>
    <property type="match status" value="1"/>
</dbReference>
<dbReference type="OrthoDB" id="9776005at2"/>
<dbReference type="EMBL" id="VSDO01000002">
    <property type="protein sequence ID" value="TYA12685.1"/>
    <property type="molecule type" value="Genomic_DNA"/>
</dbReference>
<evidence type="ECO:0000259" key="5">
    <source>
        <dbReference type="PROSITE" id="PS51094"/>
    </source>
</evidence>
<dbReference type="InterPro" id="IPR036390">
    <property type="entry name" value="WH_DNA-bd_sf"/>
</dbReference>
<dbReference type="InterPro" id="IPR036634">
    <property type="entry name" value="PRD_sf"/>
</dbReference>
<evidence type="ECO:0000256" key="1">
    <source>
        <dbReference type="ARBA" id="ARBA00022679"/>
    </source>
</evidence>
<dbReference type="Proteomes" id="UP000325218">
    <property type="component" value="Unassembled WGS sequence"/>
</dbReference>
<dbReference type="InterPro" id="IPR013196">
    <property type="entry name" value="HTH_11"/>
</dbReference>
<dbReference type="InterPro" id="IPR050661">
    <property type="entry name" value="BglG_antiterminators"/>
</dbReference>
<evidence type="ECO:0000259" key="6">
    <source>
        <dbReference type="PROSITE" id="PS51099"/>
    </source>
</evidence>
<keyword evidence="3" id="KW-0805">Transcription regulation</keyword>
<evidence type="ECO:0000259" key="7">
    <source>
        <dbReference type="PROSITE" id="PS51372"/>
    </source>
</evidence>
<dbReference type="Pfam" id="PF08279">
    <property type="entry name" value="HTH_11"/>
    <property type="match status" value="1"/>
</dbReference>
<dbReference type="GO" id="GO:0008982">
    <property type="term" value="F:protein-N(PI)-phosphohistidine-sugar phosphotransferase activity"/>
    <property type="evidence" value="ECO:0007669"/>
    <property type="project" value="InterPro"/>
</dbReference>
<keyword evidence="9" id="KW-1185">Reference proteome</keyword>
<feature type="domain" description="PTS EIIB type-2" evidence="6">
    <location>
        <begin position="420"/>
        <end position="509"/>
    </location>
</feature>
<dbReference type="Pfam" id="PF00359">
    <property type="entry name" value="PTS_EIIA_2"/>
    <property type="match status" value="1"/>
</dbReference>
<evidence type="ECO:0000256" key="3">
    <source>
        <dbReference type="ARBA" id="ARBA00023015"/>
    </source>
</evidence>
<dbReference type="InterPro" id="IPR002178">
    <property type="entry name" value="PTS_EIIA_type-2_dom"/>
</dbReference>
<evidence type="ECO:0000256" key="2">
    <source>
        <dbReference type="ARBA" id="ARBA00022737"/>
    </source>
</evidence>
<dbReference type="SUPFAM" id="SSF46785">
    <property type="entry name" value="Winged helix' DNA-binding domain"/>
    <property type="match status" value="1"/>
</dbReference>
<dbReference type="SUPFAM" id="SSF63520">
    <property type="entry name" value="PTS-regulatory domain, PRD"/>
    <property type="match status" value="1"/>
</dbReference>
<evidence type="ECO:0000313" key="8">
    <source>
        <dbReference type="EMBL" id="TYA12685.1"/>
    </source>
</evidence>
<keyword evidence="1" id="KW-0808">Transferase</keyword>
<feature type="domain" description="PTS EIIA type-2" evidence="5">
    <location>
        <begin position="540"/>
        <end position="688"/>
    </location>
</feature>
<gene>
    <name evidence="8" type="ORF">FRY98_08175</name>
</gene>
<accession>A0A5D0CUQ1</accession>
<dbReference type="PANTHER" id="PTHR30185:SF18">
    <property type="entry name" value="TRANSCRIPTIONAL REGULATOR MTLR"/>
    <property type="match status" value="1"/>
</dbReference>
<sequence>MNMGKFTARQRQILMFLLGRKNGVTAAEIAAETSVSVRTVHRELDDMDRSLAGFGILLLRKSGTGIALRALDGGPPEEEQLAKVREELLSGKPADYSGDERKIMLLCDLLETEEPIKMFALAHSLKVTVATVSHDLDELESELNKLGLQLVRRRGYGVEIQGAEIQKRAAIVHAASNELTYSDLVGAPAIHENAGARRLLELIGKSDLLTVAECFWDMNWPWTEELSEGAYTGLLTALSVTVNRLRRGKTVTVAEFQSGAREELEQSLLNQAGDLARHLEKTFAISVTGEETAYIASLFQRAREDSPELAHLDLEVVDIIERLIDLIVERTGIPYQEDRSLRSGLLEHIRPALKRIREGARIRNPLLSAIRKDYEELFATVREAVDELAGDLQVPDEEIGFLVMHFGASAERLHQPGRNLRAILVCSSGLSSSRLLATRLAKEMPQIQVLGNASWYDAARLQEENYDLLISTIDLPLPGDRYVRLSPLLTREDRERLLSHIQQWTLQKRRPPETGEPLQKEGAMARLGTLNATLSEIHSLLQGFGLYELNNEGAGLGEIVTEALELVNGAESASGGKLIADIPAVAERLLERERLATQMIPGTALALFHTRSPYIRARALSLFRLKSPLALDSEGEAKVILLMLAPQELSKESLEVLSEISALLLNSQLVSLLESGTDAEIRNYLAAELLSFFENNG</sequence>
<name>A0A5D0CUQ1_9BACL</name>
<dbReference type="PROSITE" id="PS51099">
    <property type="entry name" value="PTS_EIIB_TYPE_2"/>
    <property type="match status" value="1"/>
</dbReference>
<dbReference type="SUPFAM" id="SSF52794">
    <property type="entry name" value="PTS system IIB component-like"/>
    <property type="match status" value="1"/>
</dbReference>
<dbReference type="Gene3D" id="1.10.1790.10">
    <property type="entry name" value="PRD domain"/>
    <property type="match status" value="2"/>
</dbReference>
<dbReference type="Gene3D" id="3.40.930.10">
    <property type="entry name" value="Mannitol-specific EII, Chain A"/>
    <property type="match status" value="1"/>
</dbReference>
<feature type="domain" description="PRD" evidence="7">
    <location>
        <begin position="311"/>
        <end position="416"/>
    </location>
</feature>
<dbReference type="InterPro" id="IPR016152">
    <property type="entry name" value="PTrfase/Anion_transptr"/>
</dbReference>
<dbReference type="PROSITE" id="PS51372">
    <property type="entry name" value="PRD_2"/>
    <property type="match status" value="2"/>
</dbReference>
<dbReference type="GO" id="GO:0006355">
    <property type="term" value="P:regulation of DNA-templated transcription"/>
    <property type="evidence" value="ECO:0007669"/>
    <property type="project" value="InterPro"/>
</dbReference>
<dbReference type="SUPFAM" id="SSF55804">
    <property type="entry name" value="Phoshotransferase/anion transport protein"/>
    <property type="match status" value="1"/>
</dbReference>
<dbReference type="InterPro" id="IPR013011">
    <property type="entry name" value="PTS_EIIB_2"/>
</dbReference>
<dbReference type="Pfam" id="PF00874">
    <property type="entry name" value="PRD"/>
    <property type="match status" value="2"/>
</dbReference>
<evidence type="ECO:0000256" key="4">
    <source>
        <dbReference type="ARBA" id="ARBA00023163"/>
    </source>
</evidence>
<protein>
    <submittedName>
        <fullName evidence="8">BglG family transcription antiterminator</fullName>
    </submittedName>
</protein>
<organism evidence="8 9">
    <name type="scientific">Paenibacillus faecis</name>
    <dbReference type="NCBI Taxonomy" id="862114"/>
    <lineage>
        <taxon>Bacteria</taxon>
        <taxon>Bacillati</taxon>
        <taxon>Bacillota</taxon>
        <taxon>Bacilli</taxon>
        <taxon>Bacillales</taxon>
        <taxon>Paenibacillaceae</taxon>
        <taxon>Paenibacillus</taxon>
    </lineage>
</organism>
<keyword evidence="2" id="KW-0677">Repeat</keyword>
<dbReference type="Gene3D" id="1.10.10.10">
    <property type="entry name" value="Winged helix-like DNA-binding domain superfamily/Winged helix DNA-binding domain"/>
    <property type="match status" value="2"/>
</dbReference>
<comment type="caution">
    <text evidence="8">The sequence shown here is derived from an EMBL/GenBank/DDBJ whole genome shotgun (WGS) entry which is preliminary data.</text>
</comment>
<feature type="domain" description="PRD" evidence="7">
    <location>
        <begin position="196"/>
        <end position="309"/>
    </location>
</feature>
<dbReference type="AlphaFoldDB" id="A0A5D0CUQ1"/>
<dbReference type="GO" id="GO:0009401">
    <property type="term" value="P:phosphoenolpyruvate-dependent sugar phosphotransferase system"/>
    <property type="evidence" value="ECO:0007669"/>
    <property type="project" value="InterPro"/>
</dbReference>
<proteinExistence type="predicted"/>
<dbReference type="Gene3D" id="3.40.50.2300">
    <property type="match status" value="1"/>
</dbReference>
<dbReference type="InterPro" id="IPR036095">
    <property type="entry name" value="PTS_EIIB-like_sf"/>
</dbReference>
<reference evidence="8 9" key="1">
    <citation type="submission" date="2019-08" db="EMBL/GenBank/DDBJ databases">
        <title>Genome sequencing of Paenibacillus faecis DSM 23593(T).</title>
        <authorList>
            <person name="Kook J.-K."/>
            <person name="Park S.-N."/>
            <person name="Lim Y.K."/>
        </authorList>
    </citation>
    <scope>NUCLEOTIDE SEQUENCE [LARGE SCALE GENOMIC DNA]</scope>
    <source>
        <strain evidence="8 9">DSM 23593</strain>
    </source>
</reference>
<evidence type="ECO:0000313" key="9">
    <source>
        <dbReference type="Proteomes" id="UP000325218"/>
    </source>
</evidence>